<dbReference type="RefSeq" id="WP_199865432.1">
    <property type="nucleotide sequence ID" value="NZ_JYFN01000030.1"/>
</dbReference>
<dbReference type="PATRIC" id="fig|1502723.3.peg.3259"/>
<sequence length="138" mass="15185">MAESGSNTERMRSFVELVQGQGRADLVEEFVHTDFRNHTASPGQSPDRDGVRVATEALHAAFSDFQVELLHCIGAGDVVSTHKVFRGRHTGEWFGVPASGRPVEFAVMDLTRYRDGLMFEHWAIADALTLLQQTGALG</sequence>
<reference evidence="2" key="1">
    <citation type="submission" date="2015-02" db="EMBL/GenBank/DDBJ databases">
        <title>Draft Genome of Frankia sp. CpI1-S.</title>
        <authorList>
            <person name="Oshone R.T."/>
            <person name="Ngom M."/>
            <person name="Ghodhbane-Gtari F."/>
            <person name="Gtari M."/>
            <person name="Morris K."/>
            <person name="Thomas K."/>
            <person name="Sen A."/>
            <person name="Tisa L.S."/>
        </authorList>
    </citation>
    <scope>NUCLEOTIDE SEQUENCE [LARGE SCALE GENOMIC DNA]</scope>
    <source>
        <strain evidence="2">CpI1-S</strain>
    </source>
</reference>
<evidence type="ECO:0000313" key="1">
    <source>
        <dbReference type="EMBL" id="KJE21888.1"/>
    </source>
</evidence>
<dbReference type="EMBL" id="JYFN01000030">
    <property type="protein sequence ID" value="KJE21888.1"/>
    <property type="molecule type" value="Genomic_DNA"/>
</dbReference>
<dbReference type="PANTHER" id="PTHR38436">
    <property type="entry name" value="POLYKETIDE CYCLASE SNOAL-LIKE DOMAIN"/>
    <property type="match status" value="1"/>
</dbReference>
<dbReference type="InterPro" id="IPR009959">
    <property type="entry name" value="Cyclase_SnoaL-like"/>
</dbReference>
<dbReference type="Pfam" id="PF07366">
    <property type="entry name" value="SnoaL"/>
    <property type="match status" value="1"/>
</dbReference>
<dbReference type="AlphaFoldDB" id="A0A0D8BC88"/>
<proteinExistence type="predicted"/>
<keyword evidence="2" id="KW-1185">Reference proteome</keyword>
<protein>
    <submittedName>
        <fullName evidence="1">Putative ester cyclase</fullName>
    </submittedName>
</protein>
<evidence type="ECO:0000313" key="2">
    <source>
        <dbReference type="Proteomes" id="UP000032545"/>
    </source>
</evidence>
<dbReference type="InterPro" id="IPR032710">
    <property type="entry name" value="NTF2-like_dom_sf"/>
</dbReference>
<name>A0A0D8BC88_9ACTN</name>
<dbReference type="SUPFAM" id="SSF54427">
    <property type="entry name" value="NTF2-like"/>
    <property type="match status" value="1"/>
</dbReference>
<accession>A0A0D8BC88</accession>
<dbReference type="PANTHER" id="PTHR38436:SF1">
    <property type="entry name" value="ESTER CYCLASE"/>
    <property type="match status" value="1"/>
</dbReference>
<organism evidence="1 2">
    <name type="scientific">Frankia torreyi</name>
    <dbReference type="NCBI Taxonomy" id="1856"/>
    <lineage>
        <taxon>Bacteria</taxon>
        <taxon>Bacillati</taxon>
        <taxon>Actinomycetota</taxon>
        <taxon>Actinomycetes</taxon>
        <taxon>Frankiales</taxon>
        <taxon>Frankiaceae</taxon>
        <taxon>Frankia</taxon>
    </lineage>
</organism>
<dbReference type="GO" id="GO:0030638">
    <property type="term" value="P:polyketide metabolic process"/>
    <property type="evidence" value="ECO:0007669"/>
    <property type="project" value="InterPro"/>
</dbReference>
<comment type="caution">
    <text evidence="1">The sequence shown here is derived from an EMBL/GenBank/DDBJ whole genome shotgun (WGS) entry which is preliminary data.</text>
</comment>
<dbReference type="Gene3D" id="3.10.450.50">
    <property type="match status" value="1"/>
</dbReference>
<gene>
    <name evidence="1" type="ORF">FF36_03791</name>
</gene>
<dbReference type="Proteomes" id="UP000032545">
    <property type="component" value="Unassembled WGS sequence"/>
</dbReference>
<reference evidence="1 2" key="2">
    <citation type="journal article" date="2016" name="Genome Announc.">
        <title>Permanent Draft Genome Sequences for Two Variants of Frankia sp. Strain CpI1, the First Frankia Strain Isolated from Root Nodules of Comptonia peregrina.</title>
        <authorList>
            <person name="Oshone R."/>
            <person name="Hurst S.G.IV."/>
            <person name="Abebe-Akele F."/>
            <person name="Simpson S."/>
            <person name="Morris K."/>
            <person name="Thomas W.K."/>
            <person name="Tisa L.S."/>
        </authorList>
    </citation>
    <scope>NUCLEOTIDE SEQUENCE [LARGE SCALE GENOMIC DNA]</scope>
    <source>
        <strain evidence="2">CpI1-S</strain>
    </source>
</reference>